<feature type="domain" description="Gamma tubulin complex component C-terminal" evidence="9">
    <location>
        <begin position="337"/>
        <end position="767"/>
    </location>
</feature>
<evidence type="ECO:0000256" key="1">
    <source>
        <dbReference type="ARBA" id="ARBA00004267"/>
    </source>
</evidence>
<keyword evidence="5 6" id="KW-0206">Cytoskeleton</keyword>
<feature type="chain" id="PRO_5041693334" description="Gamma-tubulin complex component" evidence="8">
    <location>
        <begin position="16"/>
        <end position="775"/>
    </location>
</feature>
<comment type="subcellular location">
    <subcellularLocation>
        <location evidence="1 6">Cytoplasm</location>
        <location evidence="1 6">Cytoskeleton</location>
        <location evidence="1 6">Microtubule organizing center</location>
    </subcellularLocation>
</comment>
<dbReference type="GO" id="GO:0051321">
    <property type="term" value="P:meiotic cell cycle"/>
    <property type="evidence" value="ECO:0007669"/>
    <property type="project" value="TreeGrafter"/>
</dbReference>
<evidence type="ECO:0000256" key="5">
    <source>
        <dbReference type="ARBA" id="ARBA00023212"/>
    </source>
</evidence>
<dbReference type="Pfam" id="PF04130">
    <property type="entry name" value="GCP_C_terminal"/>
    <property type="match status" value="1"/>
</dbReference>
<evidence type="ECO:0000256" key="6">
    <source>
        <dbReference type="RuleBase" id="RU363050"/>
    </source>
</evidence>
<evidence type="ECO:0000256" key="8">
    <source>
        <dbReference type="SAM" id="SignalP"/>
    </source>
</evidence>
<dbReference type="Pfam" id="PF17681">
    <property type="entry name" value="GCP_N_terminal"/>
    <property type="match status" value="1"/>
</dbReference>
<dbReference type="Proteomes" id="UP000050795">
    <property type="component" value="Unassembled WGS sequence"/>
</dbReference>
<dbReference type="PANTHER" id="PTHR19302:SF27">
    <property type="entry name" value="GAMMA-TUBULIN COMPLEX COMPONENT 4"/>
    <property type="match status" value="1"/>
</dbReference>
<evidence type="ECO:0000256" key="2">
    <source>
        <dbReference type="ARBA" id="ARBA00010337"/>
    </source>
</evidence>
<comment type="similarity">
    <text evidence="2 6">Belongs to the TUBGCP family.</text>
</comment>
<dbReference type="GO" id="GO:0007020">
    <property type="term" value="P:microtubule nucleation"/>
    <property type="evidence" value="ECO:0007669"/>
    <property type="project" value="InterPro"/>
</dbReference>
<dbReference type="GO" id="GO:0000930">
    <property type="term" value="C:gamma-tubulin complex"/>
    <property type="evidence" value="ECO:0007669"/>
    <property type="project" value="TreeGrafter"/>
</dbReference>
<evidence type="ECO:0000313" key="11">
    <source>
        <dbReference type="Proteomes" id="UP000050795"/>
    </source>
</evidence>
<evidence type="ECO:0000259" key="9">
    <source>
        <dbReference type="Pfam" id="PF04130"/>
    </source>
</evidence>
<dbReference type="InterPro" id="IPR041470">
    <property type="entry name" value="GCP_N"/>
</dbReference>
<dbReference type="PANTHER" id="PTHR19302">
    <property type="entry name" value="GAMMA TUBULIN COMPLEX PROTEIN"/>
    <property type="match status" value="1"/>
</dbReference>
<evidence type="ECO:0000259" key="10">
    <source>
        <dbReference type="Pfam" id="PF17681"/>
    </source>
</evidence>
<dbReference type="AlphaFoldDB" id="A0AA85IU95"/>
<dbReference type="GO" id="GO:0000922">
    <property type="term" value="C:spindle pole"/>
    <property type="evidence" value="ECO:0007669"/>
    <property type="project" value="InterPro"/>
</dbReference>
<evidence type="ECO:0000256" key="4">
    <source>
        <dbReference type="ARBA" id="ARBA00022701"/>
    </source>
</evidence>
<evidence type="ECO:0000256" key="7">
    <source>
        <dbReference type="SAM" id="MobiDB-lite"/>
    </source>
</evidence>
<proteinExistence type="inferred from homology"/>
<evidence type="ECO:0000256" key="3">
    <source>
        <dbReference type="ARBA" id="ARBA00022490"/>
    </source>
</evidence>
<keyword evidence="11" id="KW-1185">Reference proteome</keyword>
<protein>
    <recommendedName>
        <fullName evidence="6">Gamma-tubulin complex component</fullName>
    </recommendedName>
</protein>
<feature type="domain" description="Gamma tubulin complex component protein N-terminal" evidence="10">
    <location>
        <begin position="2"/>
        <end position="324"/>
    </location>
</feature>
<dbReference type="InterPro" id="IPR042241">
    <property type="entry name" value="GCP_C_sf"/>
</dbReference>
<dbReference type="GO" id="GO:0051011">
    <property type="term" value="F:microtubule minus-end binding"/>
    <property type="evidence" value="ECO:0007669"/>
    <property type="project" value="TreeGrafter"/>
</dbReference>
<dbReference type="WBParaSite" id="TREG1_108520.1">
    <property type="protein sequence ID" value="TREG1_108520.1"/>
    <property type="gene ID" value="TREG1_108520"/>
</dbReference>
<keyword evidence="3 6" id="KW-0963">Cytoplasm</keyword>
<dbReference type="GO" id="GO:0043015">
    <property type="term" value="F:gamma-tubulin binding"/>
    <property type="evidence" value="ECO:0007669"/>
    <property type="project" value="InterPro"/>
</dbReference>
<keyword evidence="8" id="KW-0732">Signal</keyword>
<accession>A0AA85IU95</accession>
<sequence>MLHELLLALYGISGGIFIESTEKGDNDDTELAEHLIPVVNDNNLIPESELSLQRELLKLGSCYNYLIKFIEKYSEPNYGLYLSAFAFGIDDSLKEYRTDLCTLEAELSADKSMGVSHLSCRLHTYKILLPVLVKVTKKVESVIVIHPEMKHTNSSCRLLDAILSATPPGLPGPRNVLRKVVSRVMQVFYRQVSSWLIYGVLYDPYSEFFIKTIEANPTTTTPDQKKAVIFVIDAHRIPSFLPTSFAQRVFETGQAVYSASHSPSEAAFILELEKVYIPRFTEISTYVSKDVNGIQSTENSLSNLISVNEIDSLVCDIKSVVLHHVWCSVIQQHKFLDYLRLFKDVLLLGRGELFLAFLDQLNFKSISFNNNNNNSSCSSSPRSSLHWEFGDNLLDQTPPVDENEVEALEYDITQAFFAAAARCLGLDDEELDAQFRIFIKLKTTSQQDPAPTTAKPAATDSLTILDCLYLQINIPSALDFLFSAQICHAYNRLFHFLFSIRRTQLKLQQYWADQILLWRRARSDHHQLNSVYNKAAKKAGKNQHDDGDGNITTMSNNNFLHLQLRIGRRLLVRNHMAFIIENLLYYLQVDVIESQFSHLLHRCQTDQDIQLIQIAHEAYLASLQAQALLFMPNIKLCIFNLLKTCRQFVHISSQLAYDSSSNSNHNTTNHDSHGSTGSRSDTVSVTLENIQLSNKEEHIIHRFYNQSKLLYELISRSCSTGAKSSVSINSAYTHRLSRGNTTNNPVLNSGTADLNQLLLRLDFNNYYSNLPEDLI</sequence>
<dbReference type="GO" id="GO:0000278">
    <property type="term" value="P:mitotic cell cycle"/>
    <property type="evidence" value="ECO:0007669"/>
    <property type="project" value="TreeGrafter"/>
</dbReference>
<dbReference type="GO" id="GO:0031122">
    <property type="term" value="P:cytoplasmic microtubule organization"/>
    <property type="evidence" value="ECO:0007669"/>
    <property type="project" value="TreeGrafter"/>
</dbReference>
<dbReference type="InterPro" id="IPR007259">
    <property type="entry name" value="GCP"/>
</dbReference>
<name>A0AA85IU95_TRIRE</name>
<dbReference type="GO" id="GO:0051225">
    <property type="term" value="P:spindle assembly"/>
    <property type="evidence" value="ECO:0007669"/>
    <property type="project" value="TreeGrafter"/>
</dbReference>
<dbReference type="GO" id="GO:0005874">
    <property type="term" value="C:microtubule"/>
    <property type="evidence" value="ECO:0007669"/>
    <property type="project" value="UniProtKB-KW"/>
</dbReference>
<reference evidence="11" key="1">
    <citation type="submission" date="2022-06" db="EMBL/GenBank/DDBJ databases">
        <authorList>
            <person name="Berger JAMES D."/>
            <person name="Berger JAMES D."/>
        </authorList>
    </citation>
    <scope>NUCLEOTIDE SEQUENCE [LARGE SCALE GENOMIC DNA]</scope>
</reference>
<dbReference type="InterPro" id="IPR040457">
    <property type="entry name" value="GCP_C"/>
</dbReference>
<feature type="region of interest" description="Disordered" evidence="7">
    <location>
        <begin position="659"/>
        <end position="681"/>
    </location>
</feature>
<reference evidence="12" key="2">
    <citation type="submission" date="2023-11" db="UniProtKB">
        <authorList>
            <consortium name="WormBaseParasite"/>
        </authorList>
    </citation>
    <scope>IDENTIFICATION</scope>
</reference>
<feature type="signal peptide" evidence="8">
    <location>
        <begin position="1"/>
        <end position="15"/>
    </location>
</feature>
<organism evidence="11 12">
    <name type="scientific">Trichobilharzia regenti</name>
    <name type="common">Nasal bird schistosome</name>
    <dbReference type="NCBI Taxonomy" id="157069"/>
    <lineage>
        <taxon>Eukaryota</taxon>
        <taxon>Metazoa</taxon>
        <taxon>Spiralia</taxon>
        <taxon>Lophotrochozoa</taxon>
        <taxon>Platyhelminthes</taxon>
        <taxon>Trematoda</taxon>
        <taxon>Digenea</taxon>
        <taxon>Strigeidida</taxon>
        <taxon>Schistosomatoidea</taxon>
        <taxon>Schistosomatidae</taxon>
        <taxon>Trichobilharzia</taxon>
    </lineage>
</organism>
<evidence type="ECO:0000313" key="12">
    <source>
        <dbReference type="WBParaSite" id="TREG1_108520.1"/>
    </source>
</evidence>
<dbReference type="Gene3D" id="1.20.120.1900">
    <property type="entry name" value="Gamma-tubulin complex, C-terminal domain"/>
    <property type="match status" value="1"/>
</dbReference>
<keyword evidence="4 6" id="KW-0493">Microtubule</keyword>